<dbReference type="OrthoDB" id="9806956at2"/>
<keyword evidence="5 7" id="KW-0460">Magnesium</keyword>
<accession>A0A2S6INY2</accession>
<dbReference type="PRINTS" id="PR00509">
    <property type="entry name" value="PGMPMM"/>
</dbReference>
<dbReference type="Pfam" id="PF02878">
    <property type="entry name" value="PGM_PMM_I"/>
    <property type="match status" value="1"/>
</dbReference>
<name>A0A2S6INY2_9FLAO</name>
<dbReference type="Gene3D" id="3.30.310.50">
    <property type="entry name" value="Alpha-D-phosphohexomutase, C-terminal domain"/>
    <property type="match status" value="1"/>
</dbReference>
<dbReference type="InterPro" id="IPR005846">
    <property type="entry name" value="A-D-PHexomutase_a/b/a-III"/>
</dbReference>
<dbReference type="RefSeq" id="WP_104515125.1">
    <property type="nucleotide sequence ID" value="NZ_MQVW01000002.1"/>
</dbReference>
<evidence type="ECO:0000259" key="9">
    <source>
        <dbReference type="Pfam" id="PF02879"/>
    </source>
</evidence>
<keyword evidence="12" id="KW-1185">Reference proteome</keyword>
<evidence type="ECO:0000256" key="1">
    <source>
        <dbReference type="ARBA" id="ARBA00001946"/>
    </source>
</evidence>
<dbReference type="EMBL" id="PTJE01000002">
    <property type="protein sequence ID" value="PPK95840.1"/>
    <property type="molecule type" value="Genomic_DNA"/>
</dbReference>
<reference evidence="11 12" key="1">
    <citation type="submission" date="2018-02" db="EMBL/GenBank/DDBJ databases">
        <title>Genomic Encyclopedia of Archaeal and Bacterial Type Strains, Phase II (KMG-II): from individual species to whole genera.</title>
        <authorList>
            <person name="Goeker M."/>
        </authorList>
    </citation>
    <scope>NUCLEOTIDE SEQUENCE [LARGE SCALE GENOMIC DNA]</scope>
    <source>
        <strain evidence="11 12">DSM 16809</strain>
    </source>
</reference>
<evidence type="ECO:0000256" key="5">
    <source>
        <dbReference type="ARBA" id="ARBA00022842"/>
    </source>
</evidence>
<evidence type="ECO:0000256" key="7">
    <source>
        <dbReference type="RuleBase" id="RU004326"/>
    </source>
</evidence>
<proteinExistence type="inferred from homology"/>
<dbReference type="SUPFAM" id="SSF55957">
    <property type="entry name" value="Phosphoglucomutase, C-terminal domain"/>
    <property type="match status" value="1"/>
</dbReference>
<dbReference type="GO" id="GO:0000287">
    <property type="term" value="F:magnesium ion binding"/>
    <property type="evidence" value="ECO:0007669"/>
    <property type="project" value="InterPro"/>
</dbReference>
<dbReference type="PANTHER" id="PTHR45745:SF1">
    <property type="entry name" value="PHOSPHOGLUCOMUTASE 2B-RELATED"/>
    <property type="match status" value="1"/>
</dbReference>
<sequence length="570" mass="63145">MNKEQILKTAQSWTQAPFDESTVTRTLALITANNDEFQESFYKDLEFGTGGMRGVMGVGTNRINKYTLGKNTQGLSQYLNKQFPDEQVKVAIAYDCRHNSKELAQVVANVFSANGIHVYLFPDLRPTPLLSYTVKAKDCHAGIVLTASHNPPEYNGYKVYWQDGGQLVPPQDKEILDLIGSLEFADVNFNGDDQLIELLTDADDNVFIDDSIKAGKIAGDVDRSQLKIVFTSLHGTSITLIPETLKRAGYTNVHIVEEQAVPNGDFPTVKSPNPEEPEALKMAVDLANEIDADMVIGTDPDSDRLGIAVRDTDGNMKLLNGNQTMVAMTDFLLKQSDIKAMKDPFIGSTIVSTPMMHDLAHAYDVECKEGLTGFKWIAKMIKDHPQQHFIGGGEESFGYMVGDFVRDKDAVTACLLACEMYAFAKSNSSTVYQELIKLYLKYGVYQEKLVSLVKKGISGAAEIKQMMIDLRENPPKQIGGQDVIIVEDYAASTRENKHLNKTETLDIPKSNVLIFYLADGSKIAARPSGTEPKIKFYISVKTALDKVENYTLIQTQLEDKIKGILASFDI</sequence>
<dbReference type="GO" id="GO:0008973">
    <property type="term" value="F:phosphopentomutase activity"/>
    <property type="evidence" value="ECO:0007669"/>
    <property type="project" value="TreeGrafter"/>
</dbReference>
<dbReference type="GO" id="GO:0006166">
    <property type="term" value="P:purine ribonucleoside salvage"/>
    <property type="evidence" value="ECO:0007669"/>
    <property type="project" value="TreeGrafter"/>
</dbReference>
<dbReference type="PANTHER" id="PTHR45745">
    <property type="entry name" value="PHOSPHOMANNOMUTASE 45A"/>
    <property type="match status" value="1"/>
</dbReference>
<evidence type="ECO:0000313" key="11">
    <source>
        <dbReference type="EMBL" id="PPK95840.1"/>
    </source>
</evidence>
<dbReference type="SUPFAM" id="SSF53738">
    <property type="entry name" value="Phosphoglucomutase, first 3 domains"/>
    <property type="match status" value="3"/>
</dbReference>
<dbReference type="InterPro" id="IPR036900">
    <property type="entry name" value="A-D-PHexomutase_C_sf"/>
</dbReference>
<evidence type="ECO:0000259" key="10">
    <source>
        <dbReference type="Pfam" id="PF02880"/>
    </source>
</evidence>
<evidence type="ECO:0000259" key="8">
    <source>
        <dbReference type="Pfam" id="PF02878"/>
    </source>
</evidence>
<comment type="cofactor">
    <cofactor evidence="1">
        <name>Mg(2+)</name>
        <dbReference type="ChEBI" id="CHEBI:18420"/>
    </cofactor>
</comment>
<evidence type="ECO:0000313" key="12">
    <source>
        <dbReference type="Proteomes" id="UP000239002"/>
    </source>
</evidence>
<evidence type="ECO:0000256" key="3">
    <source>
        <dbReference type="ARBA" id="ARBA00022553"/>
    </source>
</evidence>
<dbReference type="PROSITE" id="PS00710">
    <property type="entry name" value="PGM_PMM"/>
    <property type="match status" value="1"/>
</dbReference>
<feature type="domain" description="Alpha-D-phosphohexomutase alpha/beta/alpha" evidence="10">
    <location>
        <begin position="320"/>
        <end position="439"/>
    </location>
</feature>
<dbReference type="GO" id="GO:0005975">
    <property type="term" value="P:carbohydrate metabolic process"/>
    <property type="evidence" value="ECO:0007669"/>
    <property type="project" value="InterPro"/>
</dbReference>
<keyword evidence="3" id="KW-0597">Phosphoprotein</keyword>
<comment type="caution">
    <text evidence="11">The sequence shown here is derived from an EMBL/GenBank/DDBJ whole genome shotgun (WGS) entry which is preliminary data.</text>
</comment>
<comment type="similarity">
    <text evidence="2 7">Belongs to the phosphohexose mutase family.</text>
</comment>
<dbReference type="Gene3D" id="3.40.120.10">
    <property type="entry name" value="Alpha-D-Glucose-1,6-Bisphosphate, subunit A, domain 3"/>
    <property type="match status" value="3"/>
</dbReference>
<keyword evidence="6" id="KW-0413">Isomerase</keyword>
<protein>
    <submittedName>
        <fullName evidence="11">Phosphoglucomutase</fullName>
    </submittedName>
</protein>
<evidence type="ECO:0000256" key="4">
    <source>
        <dbReference type="ARBA" id="ARBA00022723"/>
    </source>
</evidence>
<dbReference type="Pfam" id="PF02880">
    <property type="entry name" value="PGM_PMM_III"/>
    <property type="match status" value="1"/>
</dbReference>
<dbReference type="AlphaFoldDB" id="A0A2S6INY2"/>
<feature type="domain" description="Alpha-D-phosphohexomutase alpha/beta/alpha" evidence="9">
    <location>
        <begin position="222"/>
        <end position="313"/>
    </location>
</feature>
<dbReference type="CDD" id="cd05799">
    <property type="entry name" value="PGM2"/>
    <property type="match status" value="1"/>
</dbReference>
<keyword evidence="4 7" id="KW-0479">Metal-binding</keyword>
<dbReference type="InterPro" id="IPR005845">
    <property type="entry name" value="A-D-PHexomutase_a/b/a-II"/>
</dbReference>
<gene>
    <name evidence="11" type="ORF">LY01_01433</name>
</gene>
<dbReference type="InterPro" id="IPR005844">
    <property type="entry name" value="A-D-PHexomutase_a/b/a-I"/>
</dbReference>
<dbReference type="InterPro" id="IPR016055">
    <property type="entry name" value="A-D-PHexomutase_a/b/a-I/II/III"/>
</dbReference>
<dbReference type="Pfam" id="PF02879">
    <property type="entry name" value="PGM_PMM_II"/>
    <property type="match status" value="1"/>
</dbReference>
<dbReference type="Proteomes" id="UP000239002">
    <property type="component" value="Unassembled WGS sequence"/>
</dbReference>
<dbReference type="InterPro" id="IPR016066">
    <property type="entry name" value="A-D-PHexomutase_CS"/>
</dbReference>
<evidence type="ECO:0000256" key="6">
    <source>
        <dbReference type="ARBA" id="ARBA00023235"/>
    </source>
</evidence>
<evidence type="ECO:0000256" key="2">
    <source>
        <dbReference type="ARBA" id="ARBA00010231"/>
    </source>
</evidence>
<feature type="domain" description="Alpha-D-phosphohexomutase alpha/beta/alpha" evidence="8">
    <location>
        <begin position="46"/>
        <end position="184"/>
    </location>
</feature>
<dbReference type="InterPro" id="IPR005841">
    <property type="entry name" value="Alpha-D-phosphohexomutase_SF"/>
</dbReference>
<organism evidence="11 12">
    <name type="scientific">Nonlabens xylanidelens</name>
    <dbReference type="NCBI Taxonomy" id="191564"/>
    <lineage>
        <taxon>Bacteria</taxon>
        <taxon>Pseudomonadati</taxon>
        <taxon>Bacteroidota</taxon>
        <taxon>Flavobacteriia</taxon>
        <taxon>Flavobacteriales</taxon>
        <taxon>Flavobacteriaceae</taxon>
        <taxon>Nonlabens</taxon>
    </lineage>
</organism>